<evidence type="ECO:0000256" key="13">
    <source>
        <dbReference type="SAM" id="Coils"/>
    </source>
</evidence>
<feature type="binding site" evidence="10">
    <location>
        <position position="791"/>
    </location>
    <ligand>
        <name>Zn(2+)</name>
        <dbReference type="ChEBI" id="CHEBI:29105"/>
        <label>1</label>
    </ligand>
</feature>
<dbReference type="InterPro" id="IPR029056">
    <property type="entry name" value="Ribokinase-like"/>
</dbReference>
<feature type="domain" description="PHD-type" evidence="15">
    <location>
        <begin position="764"/>
        <end position="813"/>
    </location>
</feature>
<evidence type="ECO:0000256" key="11">
    <source>
        <dbReference type="PROSITE-ProRule" id="PRU00146"/>
    </source>
</evidence>
<keyword evidence="5 10" id="KW-0862">Zinc</keyword>
<evidence type="ECO:0000313" key="17">
    <source>
        <dbReference type="EMBL" id="KAF0026564.1"/>
    </source>
</evidence>
<dbReference type="Gene3D" id="3.30.40.10">
    <property type="entry name" value="Zinc/RING finger domain, C3HC4 (zinc finger)"/>
    <property type="match status" value="1"/>
</dbReference>
<dbReference type="PROSITE" id="PS50016">
    <property type="entry name" value="ZF_PHD_2"/>
    <property type="match status" value="1"/>
</dbReference>
<comment type="function">
    <text evidence="12">Component of an histone acetyltransferase complex.</text>
</comment>
<evidence type="ECO:0000256" key="3">
    <source>
        <dbReference type="ARBA" id="ARBA00022723"/>
    </source>
</evidence>
<dbReference type="InterPro" id="IPR013083">
    <property type="entry name" value="Znf_RING/FYVE/PHD"/>
</dbReference>
<comment type="subunit">
    <text evidence="12">Component of an histone acetyltransferase complex. Interacts with H3K4me3 and to a lesser extent with H3K4me2.</text>
</comment>
<dbReference type="PROSITE" id="PS01359">
    <property type="entry name" value="ZF_PHD_1"/>
    <property type="match status" value="1"/>
</dbReference>
<dbReference type="Proteomes" id="UP000438429">
    <property type="component" value="Unassembled WGS sequence"/>
</dbReference>
<dbReference type="Gene3D" id="3.40.1190.20">
    <property type="match status" value="2"/>
</dbReference>
<feature type="binding site" evidence="10">
    <location>
        <position position="767"/>
    </location>
    <ligand>
        <name>Zn(2+)</name>
        <dbReference type="ChEBI" id="CHEBI:29105"/>
        <label>1</label>
    </ligand>
</feature>
<accession>A0A6A4S7I3</accession>
<feature type="compositionally biased region" description="Acidic residues" evidence="14">
    <location>
        <begin position="120"/>
        <end position="133"/>
    </location>
</feature>
<evidence type="ECO:0000256" key="8">
    <source>
        <dbReference type="ARBA" id="ARBA00048847"/>
    </source>
</evidence>
<comment type="catalytic activity">
    <reaction evidence="8">
        <text>(6S)-NADHX + ATP = ADP + phosphate + NADH + H(+)</text>
        <dbReference type="Rhea" id="RHEA:19017"/>
        <dbReference type="ChEBI" id="CHEBI:15378"/>
        <dbReference type="ChEBI" id="CHEBI:30616"/>
        <dbReference type="ChEBI" id="CHEBI:43474"/>
        <dbReference type="ChEBI" id="CHEBI:57945"/>
        <dbReference type="ChEBI" id="CHEBI:64074"/>
        <dbReference type="ChEBI" id="CHEBI:456216"/>
        <dbReference type="EC" id="4.2.1.93"/>
    </reaction>
</comment>
<evidence type="ECO:0000256" key="6">
    <source>
        <dbReference type="ARBA" id="ARBA00023242"/>
    </source>
</evidence>
<dbReference type="InterPro" id="IPR019786">
    <property type="entry name" value="Zinc_finger_PHD-type_CS"/>
</dbReference>
<protein>
    <recommendedName>
        <fullName evidence="12">Inhibitor of growth protein</fullName>
    </recommendedName>
</protein>
<dbReference type="InterPro" id="IPR019787">
    <property type="entry name" value="Znf_PHD-finger"/>
</dbReference>
<dbReference type="GO" id="GO:0045893">
    <property type="term" value="P:positive regulation of DNA-templated transcription"/>
    <property type="evidence" value="ECO:0007669"/>
    <property type="project" value="TreeGrafter"/>
</dbReference>
<feature type="region of interest" description="Disordered" evidence="14">
    <location>
        <begin position="661"/>
        <end position="760"/>
    </location>
</feature>
<comment type="subcellular location">
    <subcellularLocation>
        <location evidence="1 12">Nucleus</location>
    </subcellularLocation>
</comment>
<dbReference type="SMART" id="SM00249">
    <property type="entry name" value="PHD"/>
    <property type="match status" value="1"/>
</dbReference>
<gene>
    <name evidence="17" type="ORF">F2P81_021301</name>
</gene>
<dbReference type="GO" id="GO:0008270">
    <property type="term" value="F:zinc ion binding"/>
    <property type="evidence" value="ECO:0007669"/>
    <property type="project" value="UniProtKB-KW"/>
</dbReference>
<dbReference type="Pfam" id="PF13837">
    <property type="entry name" value="Myb_DNA-bind_4"/>
    <property type="match status" value="1"/>
</dbReference>
<evidence type="ECO:0000259" key="16">
    <source>
        <dbReference type="PROSITE" id="PS51383"/>
    </source>
</evidence>
<dbReference type="SUPFAM" id="SSF57903">
    <property type="entry name" value="FYVE/PHD zinc finger"/>
    <property type="match status" value="1"/>
</dbReference>
<sequence length="833" mass="93003">MQVNTTRGFLWSDVETRTLLNIWGEQDIQTALDGNFRNSFVYRDVSRRLGAMGFERTPEQCRVRIKSLKRQYLLAKEGNLRNNGQYHKICKFYDIMEMILSNRPALDPQEFIDGGAGGEEAVDGLEEDGEDAQDAYSEGTGECPYPAETEVKLEYPTIPIPIPVKVTVGNNSTSVRTHNSSQSATSVSARAPKRPRKRRANFPMEKLMEQFLEQSVQAEDNFYRMEEQRLQAEDRRREAEHARELHMLQMLGQMFSSISSSSSSSTTSGPAATPSKTALSARAPVPSSASPSCTRGQSGHLRRPSPPTDCFLQQSRLLDPDPRALVFERYYSSGSTSHSSMDDDILSLVKSIVPPLTSKKHKGQDGRIGIIGGCQDYTGAPYFAAISALKVEVIEKSKTRDIPIVIDADGLWLVTQHPSVIHGYQKGILTPNFMEFTRLYEALHHEPMDSSDHQRSVLQLSVAMGNLTVVLKGEQDLITDGSKAESARSSLDVCVDSELVVFPMSNSQEEEKAHVSGRPLVKEGDTMLNPTNGDPGHVVVNYVEEYLDLVESLPFDLQRSVSLMKEIDAKYQDVLEELDDAYERYRRESDSIQRRKLQLSIQRALIRSQELGDEKIQIAGQMVELVENRTRQLDWHSELLLSSQEVPESHVPTATSLTTTAASMMSSSSSAAITPGKPGHHDKKRDEVTPGSAGTDKAGGKRSRRQKNGETRESYGGLDHSEDAGVGASREKRAKTSSKKKKRSKGKSEREVSPPDLPIDPDEPTYCLCEQVSYGEMIGCDNDECPIEWFHFSCVGLHHKPKGKWYCPKCRGENEKTMDKALERAKKERAYNR</sequence>
<comment type="similarity">
    <text evidence="2 12">Belongs to the ING family.</text>
</comment>
<feature type="compositionally biased region" description="Basic and acidic residues" evidence="14">
    <location>
        <begin position="707"/>
        <end position="723"/>
    </location>
</feature>
<feature type="compositionally biased region" description="Low complexity" evidence="14">
    <location>
        <begin position="280"/>
        <end position="292"/>
    </location>
</feature>
<proteinExistence type="inferred from homology"/>
<dbReference type="GO" id="GO:0047453">
    <property type="term" value="F:ATP-dependent NAD(P)H-hydrate dehydratase activity"/>
    <property type="evidence" value="ECO:0007669"/>
    <property type="project" value="UniProtKB-EC"/>
</dbReference>
<keyword evidence="4 11" id="KW-0863">Zinc-finger</keyword>
<evidence type="ECO:0000256" key="12">
    <source>
        <dbReference type="RuleBase" id="RU361213"/>
    </source>
</evidence>
<evidence type="ECO:0000256" key="7">
    <source>
        <dbReference type="ARBA" id="ARBA00047472"/>
    </source>
</evidence>
<feature type="site" description="Histone H3K4me3 binding" evidence="9">
    <location>
        <position position="789"/>
    </location>
</feature>
<evidence type="ECO:0000256" key="1">
    <source>
        <dbReference type="ARBA" id="ARBA00004123"/>
    </source>
</evidence>
<comment type="catalytic activity">
    <reaction evidence="7">
        <text>(6S)-NADPHX + ATP = ADP + phosphate + NADPH + H(+)</text>
        <dbReference type="Rhea" id="RHEA:32231"/>
        <dbReference type="ChEBI" id="CHEBI:15378"/>
        <dbReference type="ChEBI" id="CHEBI:30616"/>
        <dbReference type="ChEBI" id="CHEBI:43474"/>
        <dbReference type="ChEBI" id="CHEBI:57783"/>
        <dbReference type="ChEBI" id="CHEBI:64076"/>
        <dbReference type="ChEBI" id="CHEBI:456216"/>
        <dbReference type="EC" id="4.2.1.93"/>
    </reaction>
</comment>
<dbReference type="PROSITE" id="PS51383">
    <property type="entry name" value="YJEF_C_3"/>
    <property type="match status" value="1"/>
</dbReference>
<feature type="domain" description="YjeF C-terminal" evidence="16">
    <location>
        <begin position="345"/>
        <end position="391"/>
    </location>
</feature>
<evidence type="ECO:0000259" key="15">
    <source>
        <dbReference type="PROSITE" id="PS50016"/>
    </source>
</evidence>
<feature type="binding site" evidence="10">
    <location>
        <position position="807"/>
    </location>
    <ligand>
        <name>Zn(2+)</name>
        <dbReference type="ChEBI" id="CHEBI:29105"/>
        <label>2</label>
    </ligand>
</feature>
<dbReference type="InterPro" id="IPR001965">
    <property type="entry name" value="Znf_PHD"/>
</dbReference>
<dbReference type="FunFam" id="1.10.10.60:FF:000032">
    <property type="entry name" value="Zinc finger and SCAN domain-containing 20"/>
    <property type="match status" value="1"/>
</dbReference>
<dbReference type="Gene3D" id="6.10.140.1740">
    <property type="match status" value="1"/>
</dbReference>
<evidence type="ECO:0000256" key="10">
    <source>
        <dbReference type="PIRSR" id="PIRSR628651-51"/>
    </source>
</evidence>
<feature type="binding site" evidence="10">
    <location>
        <position position="794"/>
    </location>
    <ligand>
        <name>Zn(2+)</name>
        <dbReference type="ChEBI" id="CHEBI:29105"/>
        <label>1</label>
    </ligand>
</feature>
<feature type="compositionally biased region" description="Basic residues" evidence="14">
    <location>
        <begin position="732"/>
        <end position="745"/>
    </location>
</feature>
<dbReference type="InterPro" id="IPR011011">
    <property type="entry name" value="Znf_FYVE_PHD"/>
</dbReference>
<feature type="compositionally biased region" description="Polar residues" evidence="14">
    <location>
        <begin position="171"/>
        <end position="188"/>
    </location>
</feature>
<evidence type="ECO:0000256" key="4">
    <source>
        <dbReference type="ARBA" id="ARBA00022771"/>
    </source>
</evidence>
<dbReference type="GO" id="GO:0005634">
    <property type="term" value="C:nucleus"/>
    <property type="evidence" value="ECO:0007669"/>
    <property type="project" value="UniProtKB-SubCell"/>
</dbReference>
<name>A0A6A4S7I3_SCOMX</name>
<comment type="domain">
    <text evidence="12">The PHD-type zinc finger mediates the binding to H3K4me3.</text>
</comment>
<feature type="site" description="Histone H3K4me3 binding" evidence="9">
    <location>
        <position position="777"/>
    </location>
</feature>
<feature type="region of interest" description="Disordered" evidence="14">
    <location>
        <begin position="114"/>
        <end position="142"/>
    </location>
</feature>
<dbReference type="Pfam" id="PF12998">
    <property type="entry name" value="ING"/>
    <property type="match status" value="1"/>
</dbReference>
<dbReference type="AlphaFoldDB" id="A0A6A4S7I3"/>
<feature type="coiled-coil region" evidence="13">
    <location>
        <begin position="564"/>
        <end position="595"/>
    </location>
</feature>
<dbReference type="EMBL" id="VEVO01000019">
    <property type="protein sequence ID" value="KAF0026564.1"/>
    <property type="molecule type" value="Genomic_DNA"/>
</dbReference>
<evidence type="ECO:0000256" key="14">
    <source>
        <dbReference type="SAM" id="MobiDB-lite"/>
    </source>
</evidence>
<dbReference type="InterPro" id="IPR028643">
    <property type="entry name" value="ING1_PHD_Znf"/>
</dbReference>
<evidence type="ECO:0000256" key="2">
    <source>
        <dbReference type="ARBA" id="ARBA00010210"/>
    </source>
</evidence>
<feature type="binding site" evidence="10">
    <location>
        <position position="769"/>
    </location>
    <ligand>
        <name>Zn(2+)</name>
        <dbReference type="ChEBI" id="CHEBI:29105"/>
        <label>1</label>
    </ligand>
</feature>
<dbReference type="SUPFAM" id="SSF53613">
    <property type="entry name" value="Ribokinase-like"/>
    <property type="match status" value="1"/>
</dbReference>
<feature type="site" description="Histone H3K4me3 binding" evidence="9">
    <location>
        <position position="766"/>
    </location>
</feature>
<evidence type="ECO:0000256" key="9">
    <source>
        <dbReference type="PIRSR" id="PIRSR628651-50"/>
    </source>
</evidence>
<feature type="region of interest" description="Disordered" evidence="14">
    <location>
        <begin position="257"/>
        <end position="313"/>
    </location>
</feature>
<dbReference type="GO" id="GO:0006325">
    <property type="term" value="P:chromatin organization"/>
    <property type="evidence" value="ECO:0007669"/>
    <property type="project" value="UniProtKB-KW"/>
</dbReference>
<feature type="compositionally biased region" description="Low complexity" evidence="14">
    <location>
        <begin position="661"/>
        <end position="672"/>
    </location>
</feature>
<reference evidence="17 18" key="1">
    <citation type="submission" date="2019-06" db="EMBL/GenBank/DDBJ databases">
        <title>Draft genomes of female and male turbot (Scophthalmus maximus).</title>
        <authorList>
            <person name="Xu H."/>
            <person name="Xu X.-W."/>
            <person name="Shao C."/>
            <person name="Chen S."/>
        </authorList>
    </citation>
    <scope>NUCLEOTIDE SEQUENCE [LARGE SCALE GENOMIC DNA]</scope>
    <source>
        <strain evidence="17">Ysfricsl-2016a</strain>
        <tissue evidence="17">Blood</tissue>
    </source>
</reference>
<dbReference type="PANTHER" id="PTHR10333:SF85">
    <property type="entry name" value="INHIBITOR OF GROWTH PROTEIN 1"/>
    <property type="match status" value="1"/>
</dbReference>
<keyword evidence="12" id="KW-0156">Chromatin regulator</keyword>
<dbReference type="PANTHER" id="PTHR10333">
    <property type="entry name" value="INHIBITOR OF GROWTH PROTEIN"/>
    <property type="match status" value="1"/>
</dbReference>
<dbReference type="InterPro" id="IPR024610">
    <property type="entry name" value="ING_N_histone-binding"/>
</dbReference>
<feature type="site" description="Histone H3K4me3 binding" evidence="9">
    <location>
        <position position="781"/>
    </location>
</feature>
<evidence type="ECO:0000313" key="18">
    <source>
        <dbReference type="Proteomes" id="UP000438429"/>
    </source>
</evidence>
<dbReference type="FunFam" id="3.30.40.10:FF:000021">
    <property type="entry name" value="Inhibitor of growth 2b"/>
    <property type="match status" value="1"/>
</dbReference>
<dbReference type="SMART" id="SM01408">
    <property type="entry name" value="ING"/>
    <property type="match status" value="1"/>
</dbReference>
<dbReference type="Gene3D" id="1.10.10.60">
    <property type="entry name" value="Homeodomain-like"/>
    <property type="match status" value="1"/>
</dbReference>
<comment type="caution">
    <text evidence="17">The sequence shown here is derived from an EMBL/GenBank/DDBJ whole genome shotgun (WGS) entry which is preliminary data.</text>
</comment>
<dbReference type="InterPro" id="IPR028651">
    <property type="entry name" value="ING_fam"/>
</dbReference>
<dbReference type="CDD" id="cd15584">
    <property type="entry name" value="PHD_ING1_2"/>
    <property type="match status" value="1"/>
</dbReference>
<dbReference type="Pfam" id="PF01256">
    <property type="entry name" value="Carb_kinase"/>
    <property type="match status" value="1"/>
</dbReference>
<feature type="binding site" evidence="10">
    <location>
        <position position="810"/>
    </location>
    <ligand>
        <name>Zn(2+)</name>
        <dbReference type="ChEBI" id="CHEBI:29105"/>
        <label>2</label>
    </ligand>
</feature>
<dbReference type="CDD" id="cd01171">
    <property type="entry name" value="YXKO-related"/>
    <property type="match status" value="1"/>
</dbReference>
<dbReference type="InterPro" id="IPR044822">
    <property type="entry name" value="Myb_DNA-bind_4"/>
</dbReference>
<keyword evidence="6 12" id="KW-0539">Nucleus</keyword>
<keyword evidence="3 10" id="KW-0479">Metal-binding</keyword>
<organism evidence="17 18">
    <name type="scientific">Scophthalmus maximus</name>
    <name type="common">Turbot</name>
    <name type="synonym">Psetta maxima</name>
    <dbReference type="NCBI Taxonomy" id="52904"/>
    <lineage>
        <taxon>Eukaryota</taxon>
        <taxon>Metazoa</taxon>
        <taxon>Chordata</taxon>
        <taxon>Craniata</taxon>
        <taxon>Vertebrata</taxon>
        <taxon>Euteleostomi</taxon>
        <taxon>Actinopterygii</taxon>
        <taxon>Neopterygii</taxon>
        <taxon>Teleostei</taxon>
        <taxon>Neoteleostei</taxon>
        <taxon>Acanthomorphata</taxon>
        <taxon>Carangaria</taxon>
        <taxon>Pleuronectiformes</taxon>
        <taxon>Pleuronectoidei</taxon>
        <taxon>Scophthalmidae</taxon>
        <taxon>Scophthalmus</taxon>
    </lineage>
</organism>
<feature type="region of interest" description="Disordered" evidence="14">
    <location>
        <begin position="171"/>
        <end position="200"/>
    </location>
</feature>
<feature type="binding site" evidence="10">
    <location>
        <position position="780"/>
    </location>
    <ligand>
        <name>Zn(2+)</name>
        <dbReference type="ChEBI" id="CHEBI:29105"/>
        <label>2</label>
    </ligand>
</feature>
<feature type="compositionally biased region" description="Basic residues" evidence="14">
    <location>
        <begin position="191"/>
        <end position="200"/>
    </location>
</feature>
<keyword evidence="13" id="KW-0175">Coiled coil</keyword>
<evidence type="ECO:0000256" key="5">
    <source>
        <dbReference type="ARBA" id="ARBA00022833"/>
    </source>
</evidence>
<feature type="compositionally biased region" description="Low complexity" evidence="14">
    <location>
        <begin position="257"/>
        <end position="268"/>
    </location>
</feature>
<dbReference type="InterPro" id="IPR000631">
    <property type="entry name" value="CARKD"/>
</dbReference>
<feature type="binding site" evidence="10">
    <location>
        <position position="785"/>
    </location>
    <ligand>
        <name>Zn(2+)</name>
        <dbReference type="ChEBI" id="CHEBI:29105"/>
        <label>2</label>
    </ligand>
</feature>